<evidence type="ECO:0000313" key="2">
    <source>
        <dbReference type="Proteomes" id="UP001371456"/>
    </source>
</evidence>
<organism evidence="1 2">
    <name type="scientific">Solanum bulbocastanum</name>
    <name type="common">Wild potato</name>
    <dbReference type="NCBI Taxonomy" id="147425"/>
    <lineage>
        <taxon>Eukaryota</taxon>
        <taxon>Viridiplantae</taxon>
        <taxon>Streptophyta</taxon>
        <taxon>Embryophyta</taxon>
        <taxon>Tracheophyta</taxon>
        <taxon>Spermatophyta</taxon>
        <taxon>Magnoliopsida</taxon>
        <taxon>eudicotyledons</taxon>
        <taxon>Gunneridae</taxon>
        <taxon>Pentapetalae</taxon>
        <taxon>asterids</taxon>
        <taxon>lamiids</taxon>
        <taxon>Solanales</taxon>
        <taxon>Solanaceae</taxon>
        <taxon>Solanoideae</taxon>
        <taxon>Solaneae</taxon>
        <taxon>Solanum</taxon>
    </lineage>
</organism>
<reference evidence="1 2" key="1">
    <citation type="submission" date="2024-02" db="EMBL/GenBank/DDBJ databases">
        <title>de novo genome assembly of Solanum bulbocastanum strain 11H21.</title>
        <authorList>
            <person name="Hosaka A.J."/>
        </authorList>
    </citation>
    <scope>NUCLEOTIDE SEQUENCE [LARGE SCALE GENOMIC DNA]</scope>
    <source>
        <tissue evidence="1">Young leaves</tissue>
    </source>
</reference>
<proteinExistence type="predicted"/>
<dbReference type="EMBL" id="JBANQN010000004">
    <property type="protein sequence ID" value="KAK6791755.1"/>
    <property type="molecule type" value="Genomic_DNA"/>
</dbReference>
<gene>
    <name evidence="1" type="ORF">RDI58_010836</name>
</gene>
<protein>
    <submittedName>
        <fullName evidence="1">Uncharacterized protein</fullName>
    </submittedName>
</protein>
<keyword evidence="2" id="KW-1185">Reference proteome</keyword>
<accession>A0AAN8YGD2</accession>
<dbReference type="AlphaFoldDB" id="A0AAN8YGD2"/>
<sequence length="163" mass="18815">MRYVRADNQVKQYQMEKNFKTQLEMWRNIEESATKQKSRVLWLKEGDLNTTYFHACVKNRQAQNHITRLTDAAGIVIQDVKGTQEEIVSFYRGLLGTEAKQITFVHPHIIELGQTLNREKQLLLIDKVTTKDVYNPLLTIRDNKTPGGDGFNALFSKNIAYNG</sequence>
<name>A0AAN8YGD2_SOLBU</name>
<comment type="caution">
    <text evidence="1">The sequence shown here is derived from an EMBL/GenBank/DDBJ whole genome shotgun (WGS) entry which is preliminary data.</text>
</comment>
<evidence type="ECO:0000313" key="1">
    <source>
        <dbReference type="EMBL" id="KAK6791755.1"/>
    </source>
</evidence>
<dbReference type="Proteomes" id="UP001371456">
    <property type="component" value="Unassembled WGS sequence"/>
</dbReference>